<reference key="1">
    <citation type="submission" date="2007-01" db="EMBL/GenBank/DDBJ databases">
        <title>The Genome Sequence of Puccinia graminis f. sp. tritici Strain CRL 75-36-700-3.</title>
        <authorList>
            <consortium name="The Broad Institute Genome Sequencing Platform"/>
            <person name="Birren B."/>
            <person name="Lander E."/>
            <person name="Galagan J."/>
            <person name="Nusbaum C."/>
            <person name="Devon K."/>
            <person name="Cuomo C."/>
            <person name="Jaffe D."/>
            <person name="Butler J."/>
            <person name="Alvarez P."/>
            <person name="Gnerre S."/>
            <person name="Grabherr M."/>
            <person name="Mauceli E."/>
            <person name="Brockman W."/>
            <person name="Young S."/>
            <person name="LaButti K."/>
            <person name="Sykes S."/>
            <person name="DeCaprio D."/>
            <person name="Crawford M."/>
            <person name="Koehrsen M."/>
            <person name="Engels R."/>
            <person name="Montgomery P."/>
            <person name="Pearson M."/>
            <person name="Howarth C."/>
            <person name="Larson L."/>
            <person name="White J."/>
            <person name="Zeng Q."/>
            <person name="Kodira C."/>
            <person name="Yandava C."/>
            <person name="Alvarado L."/>
            <person name="O'Leary S."/>
            <person name="Szabo L."/>
            <person name="Dean R."/>
            <person name="Schein J."/>
        </authorList>
    </citation>
    <scope>NUCLEOTIDE SEQUENCE</scope>
    <source>
        <strain>CRL 75-36-700-3</strain>
    </source>
</reference>
<dbReference type="AlphaFoldDB" id="E3KBL7"/>
<evidence type="ECO:0000313" key="2">
    <source>
        <dbReference type="EMBL" id="EFP81699.2"/>
    </source>
</evidence>
<reference evidence="3" key="2">
    <citation type="journal article" date="2011" name="Proc. Natl. Acad. Sci. U.S.A.">
        <title>Obligate biotrophy features unraveled by the genomic analysis of rust fungi.</title>
        <authorList>
            <person name="Duplessis S."/>
            <person name="Cuomo C.A."/>
            <person name="Lin Y.-C."/>
            <person name="Aerts A."/>
            <person name="Tisserant E."/>
            <person name="Veneault-Fourrey C."/>
            <person name="Joly D.L."/>
            <person name="Hacquard S."/>
            <person name="Amselem J."/>
            <person name="Cantarel B.L."/>
            <person name="Chiu R."/>
            <person name="Coutinho P.M."/>
            <person name="Feau N."/>
            <person name="Field M."/>
            <person name="Frey P."/>
            <person name="Gelhaye E."/>
            <person name="Goldberg J."/>
            <person name="Grabherr M.G."/>
            <person name="Kodira C.D."/>
            <person name="Kohler A."/>
            <person name="Kuees U."/>
            <person name="Lindquist E.A."/>
            <person name="Lucas S.M."/>
            <person name="Mago R."/>
            <person name="Mauceli E."/>
            <person name="Morin E."/>
            <person name="Murat C."/>
            <person name="Pangilinan J.L."/>
            <person name="Park R."/>
            <person name="Pearson M."/>
            <person name="Quesneville H."/>
            <person name="Rouhier N."/>
            <person name="Sakthikumar S."/>
            <person name="Salamov A.A."/>
            <person name="Schmutz J."/>
            <person name="Selles B."/>
            <person name="Shapiro H."/>
            <person name="Tanguay P."/>
            <person name="Tuskan G.A."/>
            <person name="Henrissat B."/>
            <person name="Van de Peer Y."/>
            <person name="Rouze P."/>
            <person name="Ellis J.G."/>
            <person name="Dodds P.N."/>
            <person name="Schein J.E."/>
            <person name="Zhong S."/>
            <person name="Hamelin R.C."/>
            <person name="Grigoriev I.V."/>
            <person name="Szabo L.J."/>
            <person name="Martin F."/>
        </authorList>
    </citation>
    <scope>NUCLEOTIDE SEQUENCE [LARGE SCALE GENOMIC DNA]</scope>
    <source>
        <strain evidence="3">CRL 75-36-700-3 / race SCCL</strain>
    </source>
</reference>
<evidence type="ECO:0000256" key="1">
    <source>
        <dbReference type="SAM" id="SignalP"/>
    </source>
</evidence>
<feature type="chain" id="PRO_5003173726" description="Secreted protein" evidence="1">
    <location>
        <begin position="38"/>
        <end position="60"/>
    </location>
</feature>
<sequence>MKGWAPAVRVLRGPPRWLLPWTWTNHLLLALCRPSCSDTAVRTVVGQIVRPVSHPVGPAL</sequence>
<gene>
    <name evidence="2" type="ORF">PGTG_07948</name>
</gene>
<dbReference type="KEGG" id="pgr:PGTG_07948"/>
<dbReference type="HOGENOM" id="CLU_2942853_0_0_1"/>
<dbReference type="RefSeq" id="XP_003326118.2">
    <property type="nucleotide sequence ID" value="XM_003326070.2"/>
</dbReference>
<feature type="signal peptide" evidence="1">
    <location>
        <begin position="1"/>
        <end position="37"/>
    </location>
</feature>
<dbReference type="InParanoid" id="E3KBL7"/>
<dbReference type="VEuPathDB" id="FungiDB:PGTG_07948"/>
<name>E3KBL7_PUCGT</name>
<dbReference type="EMBL" id="DS178279">
    <property type="protein sequence ID" value="EFP81699.2"/>
    <property type="molecule type" value="Genomic_DNA"/>
</dbReference>
<accession>E3KBL7</accession>
<evidence type="ECO:0000313" key="3">
    <source>
        <dbReference type="Proteomes" id="UP000008783"/>
    </source>
</evidence>
<proteinExistence type="predicted"/>
<dbReference type="Proteomes" id="UP000008783">
    <property type="component" value="Unassembled WGS sequence"/>
</dbReference>
<evidence type="ECO:0008006" key="4">
    <source>
        <dbReference type="Google" id="ProtNLM"/>
    </source>
</evidence>
<organism evidence="2 3">
    <name type="scientific">Puccinia graminis f. sp. tritici (strain CRL 75-36-700-3 / race SCCL)</name>
    <name type="common">Black stem rust fungus</name>
    <dbReference type="NCBI Taxonomy" id="418459"/>
    <lineage>
        <taxon>Eukaryota</taxon>
        <taxon>Fungi</taxon>
        <taxon>Dikarya</taxon>
        <taxon>Basidiomycota</taxon>
        <taxon>Pucciniomycotina</taxon>
        <taxon>Pucciniomycetes</taxon>
        <taxon>Pucciniales</taxon>
        <taxon>Pucciniaceae</taxon>
        <taxon>Puccinia</taxon>
    </lineage>
</organism>
<dbReference type="GeneID" id="10533406"/>
<keyword evidence="3" id="KW-1185">Reference proteome</keyword>
<keyword evidence="1" id="KW-0732">Signal</keyword>
<protein>
    <recommendedName>
        <fullName evidence="4">Secreted protein</fullName>
    </recommendedName>
</protein>